<evidence type="ECO:0000256" key="4">
    <source>
        <dbReference type="ARBA" id="ARBA00022729"/>
    </source>
</evidence>
<sequence length="362" mass="41092">MQGGPGTSSLLAFFSEHGPYRMNEDGDLVRRPFAWTERFSVVYVDQPVGTGFSFTESKRGYARNMRDVGRDMLEFLEQFFTIFDHLSSNAFYIAGESYAGKYVPAVTAAIHRNADKLQVNINLKGVAIGNGFTAPATMTDYGPLLLQLGLVGKKEATHMTRMHQRAVRLLKQGRGAASFDIMDSLFFGILNENTYFRRVTGFHFYYNLLNSVPPAGMRSYKTIVQIPHVRRAIHVGDRPFSANRTVVMTSFKKNFMFSEKSLFKLALENYKVLVFSGMLDICVPTVGTEKFLDELRWPGRQQWAQAERKPWVRADGEVLGYVKTARNLSFVAVRGAGHMVPFDKPKFAYNMISRFFYQLPLV</sequence>
<dbReference type="GO" id="GO:0006508">
    <property type="term" value="P:proteolysis"/>
    <property type="evidence" value="ECO:0007669"/>
    <property type="project" value="UniProtKB-KW"/>
</dbReference>
<evidence type="ECO:0000256" key="3">
    <source>
        <dbReference type="ARBA" id="ARBA00022670"/>
    </source>
</evidence>
<keyword evidence="2 7" id="KW-0121">Carboxypeptidase</keyword>
<evidence type="ECO:0000313" key="8">
    <source>
        <dbReference type="EMBL" id="KAH7951180.1"/>
    </source>
</evidence>
<dbReference type="EMBL" id="JABSTV010001251">
    <property type="protein sequence ID" value="KAH7951180.1"/>
    <property type="molecule type" value="Genomic_DNA"/>
</dbReference>
<dbReference type="VEuPathDB" id="VectorBase:RSAN_039688"/>
<reference evidence="8" key="2">
    <citation type="submission" date="2021-09" db="EMBL/GenBank/DDBJ databases">
        <authorList>
            <person name="Jia N."/>
            <person name="Wang J."/>
            <person name="Shi W."/>
            <person name="Du L."/>
            <person name="Sun Y."/>
            <person name="Zhan W."/>
            <person name="Jiang J."/>
            <person name="Wang Q."/>
            <person name="Zhang B."/>
            <person name="Ji P."/>
            <person name="Sakyi L.B."/>
            <person name="Cui X."/>
            <person name="Yuan T."/>
            <person name="Jiang B."/>
            <person name="Yang W."/>
            <person name="Lam T.T.-Y."/>
            <person name="Chang Q."/>
            <person name="Ding S."/>
            <person name="Wang X."/>
            <person name="Zhu J."/>
            <person name="Ruan X."/>
            <person name="Zhao L."/>
            <person name="Wei J."/>
            <person name="Que T."/>
            <person name="Du C."/>
            <person name="Cheng J."/>
            <person name="Dai P."/>
            <person name="Han X."/>
            <person name="Huang E."/>
            <person name="Gao Y."/>
            <person name="Liu J."/>
            <person name="Shao H."/>
            <person name="Ye R."/>
            <person name="Li L."/>
            <person name="Wei W."/>
            <person name="Wang X."/>
            <person name="Wang C."/>
            <person name="Huo Q."/>
            <person name="Li W."/>
            <person name="Guo W."/>
            <person name="Chen H."/>
            <person name="Chen S."/>
            <person name="Zhou L."/>
            <person name="Zhou L."/>
            <person name="Ni X."/>
            <person name="Tian J."/>
            <person name="Zhou Y."/>
            <person name="Sheng Y."/>
            <person name="Liu T."/>
            <person name="Pan Y."/>
            <person name="Xia L."/>
            <person name="Li J."/>
            <person name="Zhao F."/>
            <person name="Cao W."/>
        </authorList>
    </citation>
    <scope>NUCLEOTIDE SEQUENCE</scope>
    <source>
        <strain evidence="8">Rsan-2018</strain>
        <tissue evidence="8">Larvae</tissue>
    </source>
</reference>
<dbReference type="Gene3D" id="3.40.50.1820">
    <property type="entry name" value="alpha/beta hydrolase"/>
    <property type="match status" value="1"/>
</dbReference>
<dbReference type="PROSITE" id="PS00131">
    <property type="entry name" value="CARBOXYPEPT_SER_SER"/>
    <property type="match status" value="1"/>
</dbReference>
<dbReference type="InterPro" id="IPR001563">
    <property type="entry name" value="Peptidase_S10"/>
</dbReference>
<dbReference type="EC" id="3.4.16.-" evidence="7"/>
<proteinExistence type="inferred from homology"/>
<evidence type="ECO:0000313" key="9">
    <source>
        <dbReference type="Proteomes" id="UP000821837"/>
    </source>
</evidence>
<dbReference type="Proteomes" id="UP000821837">
    <property type="component" value="Chromosome 5"/>
</dbReference>
<evidence type="ECO:0000256" key="7">
    <source>
        <dbReference type="RuleBase" id="RU361156"/>
    </source>
</evidence>
<protein>
    <recommendedName>
        <fullName evidence="7">Carboxypeptidase</fullName>
        <ecNumber evidence="7">3.4.16.-</ecNumber>
    </recommendedName>
</protein>
<keyword evidence="5 7" id="KW-0378">Hydrolase</keyword>
<dbReference type="GO" id="GO:0004185">
    <property type="term" value="F:serine-type carboxypeptidase activity"/>
    <property type="evidence" value="ECO:0007669"/>
    <property type="project" value="UniProtKB-UniRule"/>
</dbReference>
<dbReference type="InterPro" id="IPR018202">
    <property type="entry name" value="Ser_caboxypep_ser_AS"/>
</dbReference>
<dbReference type="Pfam" id="PF00450">
    <property type="entry name" value="Peptidase_S10"/>
    <property type="match status" value="1"/>
</dbReference>
<accession>A0A9D4PQJ9</accession>
<evidence type="ECO:0000256" key="5">
    <source>
        <dbReference type="ARBA" id="ARBA00022801"/>
    </source>
</evidence>
<keyword evidence="3 7" id="KW-0645">Protease</keyword>
<organism evidence="8 9">
    <name type="scientific">Rhipicephalus sanguineus</name>
    <name type="common">Brown dog tick</name>
    <name type="synonym">Ixodes sanguineus</name>
    <dbReference type="NCBI Taxonomy" id="34632"/>
    <lineage>
        <taxon>Eukaryota</taxon>
        <taxon>Metazoa</taxon>
        <taxon>Ecdysozoa</taxon>
        <taxon>Arthropoda</taxon>
        <taxon>Chelicerata</taxon>
        <taxon>Arachnida</taxon>
        <taxon>Acari</taxon>
        <taxon>Parasitiformes</taxon>
        <taxon>Ixodida</taxon>
        <taxon>Ixodoidea</taxon>
        <taxon>Ixodidae</taxon>
        <taxon>Rhipicephalinae</taxon>
        <taxon>Rhipicephalus</taxon>
        <taxon>Rhipicephalus</taxon>
    </lineage>
</organism>
<dbReference type="InterPro" id="IPR029058">
    <property type="entry name" value="AB_hydrolase_fold"/>
</dbReference>
<name>A0A9D4PQJ9_RHISA</name>
<evidence type="ECO:0000256" key="1">
    <source>
        <dbReference type="ARBA" id="ARBA00009431"/>
    </source>
</evidence>
<keyword evidence="4" id="KW-0732">Signal</keyword>
<dbReference type="PANTHER" id="PTHR11802">
    <property type="entry name" value="SERINE PROTEASE FAMILY S10 SERINE CARBOXYPEPTIDASE"/>
    <property type="match status" value="1"/>
</dbReference>
<evidence type="ECO:0000256" key="2">
    <source>
        <dbReference type="ARBA" id="ARBA00022645"/>
    </source>
</evidence>
<dbReference type="SUPFAM" id="SSF53474">
    <property type="entry name" value="alpha/beta-Hydrolases"/>
    <property type="match status" value="1"/>
</dbReference>
<keyword evidence="9" id="KW-1185">Reference proteome</keyword>
<reference evidence="8" key="1">
    <citation type="journal article" date="2020" name="Cell">
        <title>Large-Scale Comparative Analyses of Tick Genomes Elucidate Their Genetic Diversity and Vector Capacities.</title>
        <authorList>
            <consortium name="Tick Genome and Microbiome Consortium (TIGMIC)"/>
            <person name="Jia N."/>
            <person name="Wang J."/>
            <person name="Shi W."/>
            <person name="Du L."/>
            <person name="Sun Y."/>
            <person name="Zhan W."/>
            <person name="Jiang J.F."/>
            <person name="Wang Q."/>
            <person name="Zhang B."/>
            <person name="Ji P."/>
            <person name="Bell-Sakyi L."/>
            <person name="Cui X.M."/>
            <person name="Yuan T.T."/>
            <person name="Jiang B.G."/>
            <person name="Yang W.F."/>
            <person name="Lam T.T."/>
            <person name="Chang Q.C."/>
            <person name="Ding S.J."/>
            <person name="Wang X.J."/>
            <person name="Zhu J.G."/>
            <person name="Ruan X.D."/>
            <person name="Zhao L."/>
            <person name="Wei J.T."/>
            <person name="Ye R.Z."/>
            <person name="Que T.C."/>
            <person name="Du C.H."/>
            <person name="Zhou Y.H."/>
            <person name="Cheng J.X."/>
            <person name="Dai P.F."/>
            <person name="Guo W.B."/>
            <person name="Han X.H."/>
            <person name="Huang E.J."/>
            <person name="Li L.F."/>
            <person name="Wei W."/>
            <person name="Gao Y.C."/>
            <person name="Liu J.Z."/>
            <person name="Shao H.Z."/>
            <person name="Wang X."/>
            <person name="Wang C.C."/>
            <person name="Yang T.C."/>
            <person name="Huo Q.B."/>
            <person name="Li W."/>
            <person name="Chen H.Y."/>
            <person name="Chen S.E."/>
            <person name="Zhou L.G."/>
            <person name="Ni X.B."/>
            <person name="Tian J.H."/>
            <person name="Sheng Y."/>
            <person name="Liu T."/>
            <person name="Pan Y.S."/>
            <person name="Xia L.Y."/>
            <person name="Li J."/>
            <person name="Zhao F."/>
            <person name="Cao W.C."/>
        </authorList>
    </citation>
    <scope>NUCLEOTIDE SEQUENCE</scope>
    <source>
        <strain evidence="8">Rsan-2018</strain>
    </source>
</reference>
<dbReference type="PRINTS" id="PR00724">
    <property type="entry name" value="CRBOXYPTASEC"/>
</dbReference>
<comment type="caution">
    <text evidence="8">The sequence shown here is derived from an EMBL/GenBank/DDBJ whole genome shotgun (WGS) entry which is preliminary data.</text>
</comment>
<dbReference type="AlphaFoldDB" id="A0A9D4PQJ9"/>
<evidence type="ECO:0000256" key="6">
    <source>
        <dbReference type="ARBA" id="ARBA00023180"/>
    </source>
</evidence>
<keyword evidence="6" id="KW-0325">Glycoprotein</keyword>
<dbReference type="PROSITE" id="PS00560">
    <property type="entry name" value="CARBOXYPEPT_SER_HIS"/>
    <property type="match status" value="1"/>
</dbReference>
<gene>
    <name evidence="8" type="ORF">HPB52_006237</name>
</gene>
<comment type="similarity">
    <text evidence="1 7">Belongs to the peptidase S10 family.</text>
</comment>
<dbReference type="PANTHER" id="PTHR11802:SF472">
    <property type="entry name" value="SERINE CARBOXYPEPTIDASE CPVL-RELATED"/>
    <property type="match status" value="1"/>
</dbReference>
<dbReference type="InterPro" id="IPR033124">
    <property type="entry name" value="Ser_caboxypep_his_AS"/>
</dbReference>